<feature type="transmembrane region" description="Helical" evidence="8">
    <location>
        <begin position="91"/>
        <end position="115"/>
    </location>
</feature>
<dbReference type="InterPro" id="IPR000515">
    <property type="entry name" value="MetI-like"/>
</dbReference>
<reference evidence="13 14" key="1">
    <citation type="journal article" date="2015" name="Genome Biol. Evol.">
        <title>Functionally Structured Genomes in Lactobacillus kunkeei Colonizing the Honey Crop and Food Products of Honeybees and Stingless Bees.</title>
        <authorList>
            <person name="Tamarit D."/>
            <person name="Ellegaard K.M."/>
            <person name="Wikander J."/>
            <person name="Olofsson T."/>
            <person name="Vasquez A."/>
            <person name="Andersson S.G."/>
        </authorList>
    </citation>
    <scope>NUCLEOTIDE SEQUENCE [LARGE SCALE GENOMIC DNA]</scope>
    <source>
        <strain evidence="11 13">LAla</strain>
        <strain evidence="12 14">LMbo</strain>
    </source>
</reference>
<dbReference type="RefSeq" id="WP_034532587.1">
    <property type="nucleotide sequence ID" value="NZ_CP012920.1"/>
</dbReference>
<comment type="subcellular location">
    <subcellularLocation>
        <location evidence="1 8">Cell membrane</location>
        <topology evidence="1 8">Multi-pass membrane protein</topology>
    </subcellularLocation>
</comment>
<evidence type="ECO:0000313" key="15">
    <source>
        <dbReference type="Proteomes" id="UP000067203"/>
    </source>
</evidence>
<feature type="domain" description="ABC transmembrane type-1" evidence="9">
    <location>
        <begin position="23"/>
        <end position="217"/>
    </location>
</feature>
<dbReference type="InterPro" id="IPR035906">
    <property type="entry name" value="MetI-like_sf"/>
</dbReference>
<dbReference type="EMBL" id="JXCZ01000034">
    <property type="protein sequence ID" value="KOY78839.1"/>
    <property type="molecule type" value="Genomic_DNA"/>
</dbReference>
<dbReference type="PANTHER" id="PTHR30450">
    <property type="entry name" value="ABC TRANSPORTER PERMEASE"/>
    <property type="match status" value="1"/>
</dbReference>
<feature type="transmembrane region" description="Helical" evidence="8">
    <location>
        <begin position="198"/>
        <end position="221"/>
    </location>
</feature>
<dbReference type="GO" id="GO:0005886">
    <property type="term" value="C:plasma membrane"/>
    <property type="evidence" value="ECO:0007669"/>
    <property type="project" value="UniProtKB-SubCell"/>
</dbReference>
<dbReference type="SUPFAM" id="SSF161098">
    <property type="entry name" value="MetI-like"/>
    <property type="match status" value="1"/>
</dbReference>
<dbReference type="Proteomes" id="UP000037749">
    <property type="component" value="Unassembled WGS sequence"/>
</dbReference>
<evidence type="ECO:0000256" key="8">
    <source>
        <dbReference type="RuleBase" id="RU363032"/>
    </source>
</evidence>
<feature type="transmembrane region" description="Helical" evidence="8">
    <location>
        <begin position="62"/>
        <end position="85"/>
    </location>
</feature>
<name>A0A087EMN7_9LACO</name>
<dbReference type="FunFam" id="1.10.3720.10:FF:000002">
    <property type="entry name" value="D-methionine ABC transporter permease MetI"/>
    <property type="match status" value="1"/>
</dbReference>
<evidence type="ECO:0000256" key="3">
    <source>
        <dbReference type="ARBA" id="ARBA00022448"/>
    </source>
</evidence>
<gene>
    <name evidence="10" type="ORF">APS55_04280</name>
    <name evidence="11" type="ORF">RZ72_03050</name>
    <name evidence="12" type="ORF">RZ78_04700</name>
</gene>
<keyword evidence="6 8" id="KW-1133">Transmembrane helix</keyword>
<protein>
    <submittedName>
        <fullName evidence="11">ABC superfamily ATP binding cassette transporter, membrane protein</fullName>
    </submittedName>
    <submittedName>
        <fullName evidence="10">Methionine ABC transporter permease</fullName>
    </submittedName>
</protein>
<evidence type="ECO:0000256" key="5">
    <source>
        <dbReference type="ARBA" id="ARBA00022692"/>
    </source>
</evidence>
<keyword evidence="3 8" id="KW-0813">Transport</keyword>
<evidence type="ECO:0000313" key="10">
    <source>
        <dbReference type="EMBL" id="ALJ31490.1"/>
    </source>
</evidence>
<keyword evidence="5 8" id="KW-0812">Transmembrane</keyword>
<dbReference type="Proteomes" id="UP000050269">
    <property type="component" value="Unassembled WGS sequence"/>
</dbReference>
<evidence type="ECO:0000313" key="12">
    <source>
        <dbReference type="EMBL" id="KPN81429.1"/>
    </source>
</evidence>
<dbReference type="OrthoDB" id="9793490at2"/>
<evidence type="ECO:0000313" key="14">
    <source>
        <dbReference type="Proteomes" id="UP000050269"/>
    </source>
</evidence>
<reference evidence="15" key="2">
    <citation type="submission" date="2015-10" db="EMBL/GenBank/DDBJ databases">
        <title>Bioinformatic analysis of the first complete genome sequence of Lactobacillus kunkeei strain MP2, an Apis mellifera gut isolate.</title>
        <authorList>
            <person name="Asenjo F."/>
            <person name="Olmos A."/>
            <person name="Henriquez-Piskulich P."/>
            <person name="Aldea P."/>
            <person name="Ugalde J.A."/>
            <person name="Trombert A.N."/>
        </authorList>
    </citation>
    <scope>NUCLEOTIDE SEQUENCE [LARGE SCALE GENOMIC DNA]</scope>
    <source>
        <strain evidence="15">MP2</strain>
    </source>
</reference>
<reference evidence="10 15" key="3">
    <citation type="journal article" date="2016" name="PeerJ">
        <title>Genome sequencing and analysis of the first complete genome of Lactobacillus kunkeei strain MP2, an Apis mellifera gut isolate.</title>
        <authorList>
            <person name="Asenjo F."/>
            <person name="Olmos A."/>
            <person name="Henriquez-Piskulich P."/>
            <person name="Polanco V."/>
            <person name="Aldea P."/>
            <person name="Ugalde J.A."/>
            <person name="Trombert A.N."/>
        </authorList>
    </citation>
    <scope>NUCLEOTIDE SEQUENCE [LARGE SCALE GENOMIC DNA]</scope>
    <source>
        <strain evidence="10 15">MP2</strain>
    </source>
</reference>
<accession>A0A087EMN7</accession>
<dbReference type="PANTHER" id="PTHR30450:SF1">
    <property type="entry name" value="D-METHIONINE TRANSPORT SYSTEM PERMEASE PROTEIN METI-RELATED"/>
    <property type="match status" value="1"/>
</dbReference>
<evidence type="ECO:0000256" key="6">
    <source>
        <dbReference type="ARBA" id="ARBA00022989"/>
    </source>
</evidence>
<feature type="transmembrane region" description="Helical" evidence="8">
    <location>
        <begin position="27"/>
        <end position="50"/>
    </location>
</feature>
<evidence type="ECO:0000256" key="7">
    <source>
        <dbReference type="ARBA" id="ARBA00023136"/>
    </source>
</evidence>
<evidence type="ECO:0000259" key="9">
    <source>
        <dbReference type="PROSITE" id="PS50928"/>
    </source>
</evidence>
<evidence type="ECO:0000313" key="11">
    <source>
        <dbReference type="EMBL" id="KOY78839.1"/>
    </source>
</evidence>
<sequence>MSSFLTHYLPNVMTMIPDFEQATIETLYMTFVTALIGGIIGLFIGVLLVLTGPEGISENIPFYTVLDKIVNFFRAIPFIILLAVIAPFTRIIVGTAIGTTACIVPLVIAVIPFYARQVQNALLDVDSGIVESAQAMGSSTWGIVFRVYLKEGLPKIIRSSVVTLISLISLTAMAGTVAGGGLGNLAVMVGYQRYENDVTFVSLILILILVFVIQIIGDILARLTDHENAK</sequence>
<evidence type="ECO:0000256" key="1">
    <source>
        <dbReference type="ARBA" id="ARBA00004651"/>
    </source>
</evidence>
<feature type="transmembrane region" description="Helical" evidence="8">
    <location>
        <begin position="156"/>
        <end position="178"/>
    </location>
</feature>
<dbReference type="PATRIC" id="fig|148814.11.peg.1061"/>
<dbReference type="EMBL" id="CP012920">
    <property type="protein sequence ID" value="ALJ31490.1"/>
    <property type="molecule type" value="Genomic_DNA"/>
</dbReference>
<dbReference type="PROSITE" id="PS50928">
    <property type="entry name" value="ABC_TM1"/>
    <property type="match status" value="1"/>
</dbReference>
<dbReference type="CDD" id="cd06261">
    <property type="entry name" value="TM_PBP2"/>
    <property type="match status" value="1"/>
</dbReference>
<dbReference type="eggNOG" id="COG2011">
    <property type="taxonomic scope" value="Bacteria"/>
</dbReference>
<keyword evidence="4" id="KW-1003">Cell membrane</keyword>
<organism evidence="11 13">
    <name type="scientific">Apilactobacillus kunkeei</name>
    <dbReference type="NCBI Taxonomy" id="148814"/>
    <lineage>
        <taxon>Bacteria</taxon>
        <taxon>Bacillati</taxon>
        <taxon>Bacillota</taxon>
        <taxon>Bacilli</taxon>
        <taxon>Lactobacillales</taxon>
        <taxon>Lactobacillaceae</taxon>
        <taxon>Apilactobacillus</taxon>
    </lineage>
</organism>
<dbReference type="Proteomes" id="UP000067203">
    <property type="component" value="Chromosome"/>
</dbReference>
<dbReference type="KEGG" id="lku:APS55_04280"/>
<proteinExistence type="inferred from homology"/>
<dbReference type="Pfam" id="PF00528">
    <property type="entry name" value="BPD_transp_1"/>
    <property type="match status" value="1"/>
</dbReference>
<comment type="similarity">
    <text evidence="2">Belongs to the binding-protein-dependent transport system permease family. CysTW subfamily.</text>
</comment>
<evidence type="ECO:0000256" key="4">
    <source>
        <dbReference type="ARBA" id="ARBA00022475"/>
    </source>
</evidence>
<dbReference type="GO" id="GO:0048473">
    <property type="term" value="P:D-methionine transmembrane transport"/>
    <property type="evidence" value="ECO:0007669"/>
    <property type="project" value="TreeGrafter"/>
</dbReference>
<dbReference type="Gene3D" id="1.10.3720.10">
    <property type="entry name" value="MetI-like"/>
    <property type="match status" value="1"/>
</dbReference>
<evidence type="ECO:0000256" key="2">
    <source>
        <dbReference type="ARBA" id="ARBA00007069"/>
    </source>
</evidence>
<dbReference type="InterPro" id="IPR051322">
    <property type="entry name" value="AA_ABC_Transporter_Permease"/>
</dbReference>
<dbReference type="EMBL" id="JXDF01000019">
    <property type="protein sequence ID" value="KPN81429.1"/>
    <property type="molecule type" value="Genomic_DNA"/>
</dbReference>
<keyword evidence="7 8" id="KW-0472">Membrane</keyword>
<evidence type="ECO:0000313" key="13">
    <source>
        <dbReference type="Proteomes" id="UP000037749"/>
    </source>
</evidence>
<dbReference type="AlphaFoldDB" id="A0A087EMN7"/>
<dbReference type="STRING" id="148814.APS55_04280"/>